<evidence type="ECO:0000256" key="1">
    <source>
        <dbReference type="ARBA" id="ARBA00004370"/>
    </source>
</evidence>
<dbReference type="PANTHER" id="PTHR30203:SF20">
    <property type="entry name" value="MULTIDRUG RESISTANCE OUTER MEMBRANE PROTEIN MDTP-RELATED"/>
    <property type="match status" value="1"/>
</dbReference>
<keyword evidence="7 9" id="KW-0564">Palmitate</keyword>
<accession>A0A9X2BY84</accession>
<name>A0A9X2BY84_9BURK</name>
<comment type="subcellular location">
    <subcellularLocation>
        <location evidence="9">Cell membrane</location>
        <topology evidence="9">Lipid-anchor</topology>
    </subcellularLocation>
    <subcellularLocation>
        <location evidence="1">Membrane</location>
    </subcellularLocation>
</comment>
<reference evidence="10" key="1">
    <citation type="submission" date="2021-11" db="EMBL/GenBank/DDBJ databases">
        <title>BS-T2-15 a new species belonging to the Comamonadaceae family isolated from the soil of a French oak forest.</title>
        <authorList>
            <person name="Mieszkin S."/>
            <person name="Alain K."/>
        </authorList>
    </citation>
    <scope>NUCLEOTIDE SEQUENCE</scope>
    <source>
        <strain evidence="10">BS-T2-15</strain>
    </source>
</reference>
<dbReference type="RefSeq" id="WP_275681153.1">
    <property type="nucleotide sequence ID" value="NZ_JAJLJH010000001.1"/>
</dbReference>
<dbReference type="InterPro" id="IPR010131">
    <property type="entry name" value="MdtP/NodT-like"/>
</dbReference>
<keyword evidence="8 9" id="KW-0449">Lipoprotein</keyword>
<keyword evidence="4 9" id="KW-0812">Transmembrane</keyword>
<comment type="caution">
    <text evidence="10">The sequence shown here is derived from an EMBL/GenBank/DDBJ whole genome shotgun (WGS) entry which is preliminary data.</text>
</comment>
<evidence type="ECO:0000256" key="5">
    <source>
        <dbReference type="ARBA" id="ARBA00022729"/>
    </source>
</evidence>
<dbReference type="Proteomes" id="UP001139353">
    <property type="component" value="Unassembled WGS sequence"/>
</dbReference>
<keyword evidence="11" id="KW-1185">Reference proteome</keyword>
<proteinExistence type="inferred from homology"/>
<dbReference type="SUPFAM" id="SSF56954">
    <property type="entry name" value="Outer membrane efflux proteins (OEP)"/>
    <property type="match status" value="1"/>
</dbReference>
<dbReference type="AlphaFoldDB" id="A0A9X2BY84"/>
<evidence type="ECO:0000256" key="4">
    <source>
        <dbReference type="ARBA" id="ARBA00022692"/>
    </source>
</evidence>
<evidence type="ECO:0000313" key="11">
    <source>
        <dbReference type="Proteomes" id="UP001139353"/>
    </source>
</evidence>
<keyword evidence="5" id="KW-0732">Signal</keyword>
<dbReference type="GO" id="GO:0015562">
    <property type="term" value="F:efflux transmembrane transporter activity"/>
    <property type="evidence" value="ECO:0007669"/>
    <property type="project" value="InterPro"/>
</dbReference>
<evidence type="ECO:0000256" key="7">
    <source>
        <dbReference type="ARBA" id="ARBA00023139"/>
    </source>
</evidence>
<evidence type="ECO:0000256" key="9">
    <source>
        <dbReference type="RuleBase" id="RU362097"/>
    </source>
</evidence>
<dbReference type="Gene3D" id="2.20.200.10">
    <property type="entry name" value="Outer membrane efflux proteins (OEP)"/>
    <property type="match status" value="1"/>
</dbReference>
<dbReference type="EMBL" id="JAJLJH010000001">
    <property type="protein sequence ID" value="MCK9685142.1"/>
    <property type="molecule type" value="Genomic_DNA"/>
</dbReference>
<evidence type="ECO:0000313" key="10">
    <source>
        <dbReference type="EMBL" id="MCK9685142.1"/>
    </source>
</evidence>
<organism evidence="10 11">
    <name type="scientific">Scleromatobacter humisilvae</name>
    <dbReference type="NCBI Taxonomy" id="2897159"/>
    <lineage>
        <taxon>Bacteria</taxon>
        <taxon>Pseudomonadati</taxon>
        <taxon>Pseudomonadota</taxon>
        <taxon>Betaproteobacteria</taxon>
        <taxon>Burkholderiales</taxon>
        <taxon>Sphaerotilaceae</taxon>
        <taxon>Scleromatobacter</taxon>
    </lineage>
</organism>
<evidence type="ECO:0000256" key="8">
    <source>
        <dbReference type="ARBA" id="ARBA00023288"/>
    </source>
</evidence>
<dbReference type="Pfam" id="PF02321">
    <property type="entry name" value="OEP"/>
    <property type="match status" value="2"/>
</dbReference>
<dbReference type="PANTHER" id="PTHR30203">
    <property type="entry name" value="OUTER MEMBRANE CATION EFFLUX PROTEIN"/>
    <property type="match status" value="1"/>
</dbReference>
<sequence length="467" mass="48704">MAVLMLGLAGCAPLPPKDAPPTFAAARTADLVPDAAASAPAASAAPVLGDYGDAQLTRLVALALQDSPTMAVAQARVRQADAAAGETESAAGASLSLDGQATRERYPEHGLYPPPIAGSTRTSGHVALDFSYDFDFWGRNRKALDAALGRAAASRADAQAAAATLATGVARTYFQWQAADQHLRIAQTVETQRQALLERQARRVRAGLAPGSDLAPLDADAAAPRQNIVQLETQRAQAERQLQALVGVHALPALVPMPLPTPAALPDAAVRLDLLARRPEIAAARDRVQAALKDVDSQRAAFYPDISISALAGFDSLALGSLLHGSNRELAATPAIHLPIFDAGRLRAGLDAKRADVALAVAQYDQALQQAVGDVNDASVRMQGAQREAAPLAAQVRAREHDLASARAREQAGLIDGQARLVDELVLTGLQDQQLSLRLQTLLARIDLDHALGGALPSSATVASTAP</sequence>
<protein>
    <submittedName>
        <fullName evidence="10">Efflux transporter outer membrane subunit</fullName>
    </submittedName>
</protein>
<keyword evidence="3 9" id="KW-1134">Transmembrane beta strand</keyword>
<gene>
    <name evidence="10" type="ORF">LPC04_05390</name>
</gene>
<evidence type="ECO:0000256" key="6">
    <source>
        <dbReference type="ARBA" id="ARBA00023136"/>
    </source>
</evidence>
<dbReference type="Gene3D" id="1.20.1600.10">
    <property type="entry name" value="Outer membrane efflux proteins (OEP)"/>
    <property type="match status" value="1"/>
</dbReference>
<dbReference type="InterPro" id="IPR003423">
    <property type="entry name" value="OMP_efflux"/>
</dbReference>
<evidence type="ECO:0000256" key="2">
    <source>
        <dbReference type="ARBA" id="ARBA00007613"/>
    </source>
</evidence>
<evidence type="ECO:0000256" key="3">
    <source>
        <dbReference type="ARBA" id="ARBA00022452"/>
    </source>
</evidence>
<comment type="similarity">
    <text evidence="2 9">Belongs to the outer membrane factor (OMF) (TC 1.B.17) family.</text>
</comment>
<dbReference type="NCBIfam" id="TIGR01845">
    <property type="entry name" value="outer_NodT"/>
    <property type="match status" value="1"/>
</dbReference>
<keyword evidence="6 9" id="KW-0472">Membrane</keyword>
<dbReference type="GO" id="GO:0005886">
    <property type="term" value="C:plasma membrane"/>
    <property type="evidence" value="ECO:0007669"/>
    <property type="project" value="UniProtKB-SubCell"/>
</dbReference>